<dbReference type="Proteomes" id="UP000507470">
    <property type="component" value="Unassembled WGS sequence"/>
</dbReference>
<evidence type="ECO:0000259" key="2">
    <source>
        <dbReference type="PROSITE" id="PS50041"/>
    </source>
</evidence>
<dbReference type="InterPro" id="IPR018378">
    <property type="entry name" value="C-type_lectin_CS"/>
</dbReference>
<reference evidence="3 4" key="1">
    <citation type="submission" date="2020-06" db="EMBL/GenBank/DDBJ databases">
        <authorList>
            <person name="Li R."/>
            <person name="Bekaert M."/>
        </authorList>
    </citation>
    <scope>NUCLEOTIDE SEQUENCE [LARGE SCALE GENOMIC DNA]</scope>
    <source>
        <strain evidence="4">wild</strain>
    </source>
</reference>
<organism evidence="3 4">
    <name type="scientific">Mytilus coruscus</name>
    <name type="common">Sea mussel</name>
    <dbReference type="NCBI Taxonomy" id="42192"/>
    <lineage>
        <taxon>Eukaryota</taxon>
        <taxon>Metazoa</taxon>
        <taxon>Spiralia</taxon>
        <taxon>Lophotrochozoa</taxon>
        <taxon>Mollusca</taxon>
        <taxon>Bivalvia</taxon>
        <taxon>Autobranchia</taxon>
        <taxon>Pteriomorphia</taxon>
        <taxon>Mytilida</taxon>
        <taxon>Mytiloidea</taxon>
        <taxon>Mytilidae</taxon>
        <taxon>Mytilinae</taxon>
        <taxon>Mytilus</taxon>
    </lineage>
</organism>
<evidence type="ECO:0000313" key="3">
    <source>
        <dbReference type="EMBL" id="CAC5383697.1"/>
    </source>
</evidence>
<dbReference type="PANTHER" id="PTHR22803">
    <property type="entry name" value="MANNOSE, PHOSPHOLIPASE, LECTIN RECEPTOR RELATED"/>
    <property type="match status" value="1"/>
</dbReference>
<dbReference type="Gene3D" id="3.10.100.10">
    <property type="entry name" value="Mannose-Binding Protein A, subunit A"/>
    <property type="match status" value="1"/>
</dbReference>
<proteinExistence type="predicted"/>
<feature type="domain" description="C-type lectin" evidence="2">
    <location>
        <begin position="98"/>
        <end position="210"/>
    </location>
</feature>
<dbReference type="PROSITE" id="PS50041">
    <property type="entry name" value="C_TYPE_LECTIN_2"/>
    <property type="match status" value="1"/>
</dbReference>
<dbReference type="InterPro" id="IPR001304">
    <property type="entry name" value="C-type_lectin-like"/>
</dbReference>
<dbReference type="Pfam" id="PF00059">
    <property type="entry name" value="Lectin_C"/>
    <property type="match status" value="1"/>
</dbReference>
<dbReference type="CDD" id="cd00037">
    <property type="entry name" value="CLECT"/>
    <property type="match status" value="1"/>
</dbReference>
<evidence type="ECO:0000256" key="1">
    <source>
        <dbReference type="ARBA" id="ARBA00023157"/>
    </source>
</evidence>
<dbReference type="AlphaFoldDB" id="A0A6J8BN76"/>
<dbReference type="SUPFAM" id="SSF56436">
    <property type="entry name" value="C-type lectin-like"/>
    <property type="match status" value="1"/>
</dbReference>
<protein>
    <submittedName>
        <fullName evidence="3">Perlucin-like protein</fullName>
    </submittedName>
</protein>
<name>A0A6J8BN76_MYTCO</name>
<dbReference type="EMBL" id="CACVKT020003433">
    <property type="protein sequence ID" value="CAC5383697.1"/>
    <property type="molecule type" value="Genomic_DNA"/>
</dbReference>
<dbReference type="InterPro" id="IPR050111">
    <property type="entry name" value="C-type_lectin/snaclec_domain"/>
</dbReference>
<dbReference type="OrthoDB" id="6068698at2759"/>
<sequence>MYQLCCFPARLAVETTLLAHKTPRFNTNKSSTTSLQVINRMTLFTLFVVLCCVSVITSETCLGQKEISLISTIESTLNTLKNSLKGKSAECPSGWKEYKKHCYYTSPGITTWYEAEKLCKQKGGYLAQITDSAEDAWVANMLRRAVQHRHGYWMGAENFTDGKWRWINDSSKVQYTHWNLYEPSNSGGVEHCAHFWRYANYRWNDTHCTQGGIGYLCEKIK</sequence>
<evidence type="ECO:0000313" key="4">
    <source>
        <dbReference type="Proteomes" id="UP000507470"/>
    </source>
</evidence>
<accession>A0A6J8BN76</accession>
<dbReference type="InterPro" id="IPR016187">
    <property type="entry name" value="CTDL_fold"/>
</dbReference>
<gene>
    <name evidence="3" type="ORF">MCOR_19417</name>
</gene>
<keyword evidence="1" id="KW-1015">Disulfide bond</keyword>
<dbReference type="PROSITE" id="PS00615">
    <property type="entry name" value="C_TYPE_LECTIN_1"/>
    <property type="match status" value="1"/>
</dbReference>
<dbReference type="InterPro" id="IPR016186">
    <property type="entry name" value="C-type_lectin-like/link_sf"/>
</dbReference>
<keyword evidence="4" id="KW-1185">Reference proteome</keyword>
<dbReference type="SMART" id="SM00034">
    <property type="entry name" value="CLECT"/>
    <property type="match status" value="1"/>
</dbReference>